<dbReference type="InterPro" id="IPR010998">
    <property type="entry name" value="Integrase_recombinase_N"/>
</dbReference>
<organism evidence="11 12">
    <name type="scientific">Lawsonibacter hominis</name>
    <dbReference type="NCBI Taxonomy" id="2763053"/>
    <lineage>
        <taxon>Bacteria</taxon>
        <taxon>Bacillati</taxon>
        <taxon>Bacillota</taxon>
        <taxon>Clostridia</taxon>
        <taxon>Eubacteriales</taxon>
        <taxon>Oscillospiraceae</taxon>
        <taxon>Lawsonibacter</taxon>
    </lineage>
</organism>
<evidence type="ECO:0000256" key="1">
    <source>
        <dbReference type="ARBA" id="ARBA00003283"/>
    </source>
</evidence>
<comment type="caution">
    <text evidence="11">The sequence shown here is derived from an EMBL/GenBank/DDBJ whole genome shotgun (WGS) entry which is preliminary data.</text>
</comment>
<dbReference type="InterPro" id="IPR011010">
    <property type="entry name" value="DNA_brk_join_enz"/>
</dbReference>
<feature type="domain" description="Core-binding (CB)" evidence="10">
    <location>
        <begin position="70"/>
        <end position="164"/>
    </location>
</feature>
<dbReference type="AlphaFoldDB" id="A0A8J6MAQ2"/>
<keyword evidence="7" id="KW-0175">Coiled coil</keyword>
<dbReference type="InterPro" id="IPR013762">
    <property type="entry name" value="Integrase-like_cat_sf"/>
</dbReference>
<dbReference type="RefSeq" id="WP_186908995.1">
    <property type="nucleotide sequence ID" value="NZ_JACOPP010000048.1"/>
</dbReference>
<comment type="function">
    <text evidence="1">Site-specific tyrosine recombinase, which acts by catalyzing the cutting and rejoining of the recombining DNA molecules.</text>
</comment>
<name>A0A8J6MAQ2_9FIRM</name>
<dbReference type="GO" id="GO:0003677">
    <property type="term" value="F:DNA binding"/>
    <property type="evidence" value="ECO:0007669"/>
    <property type="project" value="UniProtKB-UniRule"/>
</dbReference>
<evidence type="ECO:0000259" key="9">
    <source>
        <dbReference type="PROSITE" id="PS51898"/>
    </source>
</evidence>
<dbReference type="InterPro" id="IPR050090">
    <property type="entry name" value="Tyrosine_recombinase_XerCD"/>
</dbReference>
<keyword evidence="4 6" id="KW-0238">DNA-binding</keyword>
<accession>A0A8J6MAQ2</accession>
<evidence type="ECO:0000313" key="11">
    <source>
        <dbReference type="EMBL" id="MBC5735231.1"/>
    </source>
</evidence>
<evidence type="ECO:0000313" key="12">
    <source>
        <dbReference type="Proteomes" id="UP000661435"/>
    </source>
</evidence>
<dbReference type="Proteomes" id="UP000661435">
    <property type="component" value="Unassembled WGS sequence"/>
</dbReference>
<proteinExistence type="inferred from homology"/>
<sequence length="507" mass="57994">MARKRKAGDGTVRQRKDGRWEGRIVIGYDDNGYPKTKNVLAKTKKECVEKLRKLKEACGGLKPEKVRPEMPFGDWLEYWYENHSKPKIRPTTQETYESRIRLHIVPEIGDIPLNKLTQNDLQQFYGRLKKNGRKRFTEQYGEGLSDRMVRMCHATCRSALEKAVQDGLIRVNPAIGCKLPPKKAREMQVLTREELQRFLIQAQAEGYYELFLLDLATGLRRGELMALQWDDLNFRTGVLNVNKQVYDVRGELQISAPKTKNSIRKIVLPPAVVEVLREYKKTVDSRWMFPSPVKEDCPLTPGVVRRRLQLILEHAECKHVRFHDLRHTFATLALENGMDVKTLSAMLGHVSAATTLDIYTHITDDMRRAAAANIDRGIGKATPQEDASAPGQEPAPATPKKPRMTDFKPYVGRKRKPGTGCVTEINDHLFEGRYSPKWPDGKKHSRNVYAHTREECEEKLKQLIVEMKAEIAEAQRLKDLGEGNGAPPEGKVVSRILRKLVCRLWNE</sequence>
<dbReference type="InterPro" id="IPR002104">
    <property type="entry name" value="Integrase_catalytic"/>
</dbReference>
<dbReference type="SUPFAM" id="SSF56349">
    <property type="entry name" value="DNA breaking-rejoining enzymes"/>
    <property type="match status" value="1"/>
</dbReference>
<dbReference type="EMBL" id="JACOPP010000048">
    <property type="protein sequence ID" value="MBC5735231.1"/>
    <property type="molecule type" value="Genomic_DNA"/>
</dbReference>
<evidence type="ECO:0000256" key="2">
    <source>
        <dbReference type="ARBA" id="ARBA00008857"/>
    </source>
</evidence>
<keyword evidence="12" id="KW-1185">Reference proteome</keyword>
<dbReference type="PROSITE" id="PS51898">
    <property type="entry name" value="TYR_RECOMBINASE"/>
    <property type="match status" value="1"/>
</dbReference>
<feature type="domain" description="Tyr recombinase" evidence="9">
    <location>
        <begin position="185"/>
        <end position="372"/>
    </location>
</feature>
<evidence type="ECO:0000259" key="10">
    <source>
        <dbReference type="PROSITE" id="PS51900"/>
    </source>
</evidence>
<dbReference type="GO" id="GO:0006310">
    <property type="term" value="P:DNA recombination"/>
    <property type="evidence" value="ECO:0007669"/>
    <property type="project" value="UniProtKB-KW"/>
</dbReference>
<dbReference type="PROSITE" id="PS51900">
    <property type="entry name" value="CB"/>
    <property type="match status" value="1"/>
</dbReference>
<evidence type="ECO:0000256" key="4">
    <source>
        <dbReference type="ARBA" id="ARBA00023125"/>
    </source>
</evidence>
<dbReference type="Pfam" id="PF00589">
    <property type="entry name" value="Phage_integrase"/>
    <property type="match status" value="1"/>
</dbReference>
<dbReference type="InterPro" id="IPR044068">
    <property type="entry name" value="CB"/>
</dbReference>
<dbReference type="Gene3D" id="1.10.150.130">
    <property type="match status" value="1"/>
</dbReference>
<dbReference type="Pfam" id="PF14659">
    <property type="entry name" value="Phage_int_SAM_3"/>
    <property type="match status" value="1"/>
</dbReference>
<feature type="coiled-coil region" evidence="7">
    <location>
        <begin position="453"/>
        <end position="480"/>
    </location>
</feature>
<dbReference type="PANTHER" id="PTHR30349">
    <property type="entry name" value="PHAGE INTEGRASE-RELATED"/>
    <property type="match status" value="1"/>
</dbReference>
<reference evidence="11" key="1">
    <citation type="submission" date="2020-08" db="EMBL/GenBank/DDBJ databases">
        <title>Genome public.</title>
        <authorList>
            <person name="Liu C."/>
            <person name="Sun Q."/>
        </authorList>
    </citation>
    <scope>NUCLEOTIDE SEQUENCE</scope>
    <source>
        <strain evidence="11">NSJ-51</strain>
    </source>
</reference>
<protein>
    <submittedName>
        <fullName evidence="11">Site-specific integrase</fullName>
    </submittedName>
</protein>
<dbReference type="CDD" id="cd01189">
    <property type="entry name" value="INT_ICEBs1_C_like"/>
    <property type="match status" value="1"/>
</dbReference>
<evidence type="ECO:0000256" key="3">
    <source>
        <dbReference type="ARBA" id="ARBA00022908"/>
    </source>
</evidence>
<evidence type="ECO:0000256" key="8">
    <source>
        <dbReference type="SAM" id="MobiDB-lite"/>
    </source>
</evidence>
<keyword evidence="3" id="KW-0229">DNA integration</keyword>
<feature type="region of interest" description="Disordered" evidence="8">
    <location>
        <begin position="380"/>
        <end position="413"/>
    </location>
</feature>
<dbReference type="Gene3D" id="1.10.443.10">
    <property type="entry name" value="Intergrase catalytic core"/>
    <property type="match status" value="1"/>
</dbReference>
<dbReference type="PANTHER" id="PTHR30349:SF64">
    <property type="entry name" value="PROPHAGE INTEGRASE INTD-RELATED"/>
    <property type="match status" value="1"/>
</dbReference>
<evidence type="ECO:0000256" key="5">
    <source>
        <dbReference type="ARBA" id="ARBA00023172"/>
    </source>
</evidence>
<dbReference type="GO" id="GO:0015074">
    <property type="term" value="P:DNA integration"/>
    <property type="evidence" value="ECO:0007669"/>
    <property type="project" value="UniProtKB-KW"/>
</dbReference>
<evidence type="ECO:0000256" key="6">
    <source>
        <dbReference type="PROSITE-ProRule" id="PRU01248"/>
    </source>
</evidence>
<dbReference type="InterPro" id="IPR004107">
    <property type="entry name" value="Integrase_SAM-like_N"/>
</dbReference>
<keyword evidence="5" id="KW-0233">DNA recombination</keyword>
<evidence type="ECO:0000256" key="7">
    <source>
        <dbReference type="SAM" id="Coils"/>
    </source>
</evidence>
<comment type="similarity">
    <text evidence="2">Belongs to the 'phage' integrase family.</text>
</comment>
<gene>
    <name evidence="11" type="ORF">H8S57_16155</name>
</gene>